<name>A0A8S5TQ16_9CAUD</name>
<proteinExistence type="predicted"/>
<sequence>MNLNGISKKLQRAILQTGLIIKYSQRQFYSAEQNRLINIYILSTPVLGRDRHGEWKEKDLELIRTTSQLEIVNCLKDIWDEVRP</sequence>
<reference evidence="1" key="1">
    <citation type="journal article" date="2021" name="Proc. Natl. Acad. Sci. U.S.A.">
        <title>A Catalog of Tens of Thousands of Viruses from Human Metagenomes Reveals Hidden Associations with Chronic Diseases.</title>
        <authorList>
            <person name="Tisza M.J."/>
            <person name="Buck C.B."/>
        </authorList>
    </citation>
    <scope>NUCLEOTIDE SEQUENCE</scope>
    <source>
        <strain evidence="1">CtCXW4</strain>
    </source>
</reference>
<evidence type="ECO:0000313" key="1">
    <source>
        <dbReference type="EMBL" id="DAF65238.1"/>
    </source>
</evidence>
<organism evidence="1">
    <name type="scientific">Myoviridae sp. ctCXW4</name>
    <dbReference type="NCBI Taxonomy" id="2827669"/>
    <lineage>
        <taxon>Viruses</taxon>
        <taxon>Duplodnaviria</taxon>
        <taxon>Heunggongvirae</taxon>
        <taxon>Uroviricota</taxon>
        <taxon>Caudoviricetes</taxon>
    </lineage>
</organism>
<accession>A0A8S5TQ16</accession>
<protein>
    <submittedName>
        <fullName evidence="1">Uncharacterized protein</fullName>
    </submittedName>
</protein>
<dbReference type="EMBL" id="BK032876">
    <property type="protein sequence ID" value="DAF65238.1"/>
    <property type="molecule type" value="Genomic_DNA"/>
</dbReference>